<feature type="non-terminal residue" evidence="2">
    <location>
        <position position="1"/>
    </location>
</feature>
<gene>
    <name evidence="2" type="ORF">AVDCRST_MAG75-3135</name>
</gene>
<feature type="region of interest" description="Disordered" evidence="1">
    <location>
        <begin position="1"/>
        <end position="69"/>
    </location>
</feature>
<reference evidence="2" key="1">
    <citation type="submission" date="2020-02" db="EMBL/GenBank/DDBJ databases">
        <authorList>
            <person name="Meier V. D."/>
        </authorList>
    </citation>
    <scope>NUCLEOTIDE SEQUENCE</scope>
    <source>
        <strain evidence="2">AVDCRST_MAG75</strain>
    </source>
</reference>
<evidence type="ECO:0000313" key="2">
    <source>
        <dbReference type="EMBL" id="CAA9416426.1"/>
    </source>
</evidence>
<dbReference type="EMBL" id="CADCUO010000226">
    <property type="protein sequence ID" value="CAA9416426.1"/>
    <property type="molecule type" value="Genomic_DNA"/>
</dbReference>
<proteinExistence type="predicted"/>
<protein>
    <submittedName>
        <fullName evidence="2">Uncharacterized protein</fullName>
    </submittedName>
</protein>
<feature type="compositionally biased region" description="Basic residues" evidence="1">
    <location>
        <begin position="58"/>
        <end position="69"/>
    </location>
</feature>
<name>A0A6J4PPK8_9ACTN</name>
<evidence type="ECO:0000256" key="1">
    <source>
        <dbReference type="SAM" id="MobiDB-lite"/>
    </source>
</evidence>
<feature type="non-terminal residue" evidence="2">
    <location>
        <position position="69"/>
    </location>
</feature>
<sequence>GAAGDQRPRRRRRLERTPVAQPMLGRQGAPARPVSREEQPSRPPLRQGLRTRAAGQAPRRRRSHWICRL</sequence>
<accession>A0A6J4PPK8</accession>
<organism evidence="2">
    <name type="scientific">uncultured Propionibacteriaceae bacterium</name>
    <dbReference type="NCBI Taxonomy" id="257457"/>
    <lineage>
        <taxon>Bacteria</taxon>
        <taxon>Bacillati</taxon>
        <taxon>Actinomycetota</taxon>
        <taxon>Actinomycetes</taxon>
        <taxon>Propionibacteriales</taxon>
        <taxon>Propionibacteriaceae</taxon>
        <taxon>environmental samples</taxon>
    </lineage>
</organism>
<dbReference type="AlphaFoldDB" id="A0A6J4PPK8"/>